<dbReference type="Proteomes" id="UP000030758">
    <property type="component" value="Unassembled WGS sequence"/>
</dbReference>
<dbReference type="EMBL" id="KL363204">
    <property type="protein sequence ID" value="KFD54805.1"/>
    <property type="molecule type" value="Genomic_DNA"/>
</dbReference>
<evidence type="ECO:0000313" key="1">
    <source>
        <dbReference type="EMBL" id="KFD54805.1"/>
    </source>
</evidence>
<dbReference type="EMBL" id="KL367481">
    <property type="protein sequence ID" value="KFD71679.1"/>
    <property type="molecule type" value="Genomic_DNA"/>
</dbReference>
<evidence type="ECO:0000313" key="3">
    <source>
        <dbReference type="Proteomes" id="UP000030764"/>
    </source>
</evidence>
<protein>
    <submittedName>
        <fullName evidence="1">Uncharacterized protein</fullName>
    </submittedName>
</protein>
<sequence length="112" mass="13330">LDNRLLRQLGKERDKDFHRLLLHTELRCLSNRAYLTRFFVENEDISLCADLDESHGRPTGRYLKFNEMNLWLQADNLNARKLVIPFPLSYFVERDFSVVTDLLTKWSALLLF</sequence>
<reference evidence="1 3" key="1">
    <citation type="journal article" date="2014" name="Nat. Genet.">
        <title>Genome and transcriptome of the porcine whipworm Trichuris suis.</title>
        <authorList>
            <person name="Jex A.R."/>
            <person name="Nejsum P."/>
            <person name="Schwarz E.M."/>
            <person name="Hu L."/>
            <person name="Young N.D."/>
            <person name="Hall R.S."/>
            <person name="Korhonen P.K."/>
            <person name="Liao S."/>
            <person name="Thamsborg S."/>
            <person name="Xia J."/>
            <person name="Xu P."/>
            <person name="Wang S."/>
            <person name="Scheerlinck J.P."/>
            <person name="Hofmann A."/>
            <person name="Sternberg P.W."/>
            <person name="Wang J."/>
            <person name="Gasser R.B."/>
        </authorList>
    </citation>
    <scope>NUCLEOTIDE SEQUENCE [LARGE SCALE GENOMIC DNA]</scope>
    <source>
        <strain evidence="2">DCEP-RM93F</strain>
        <strain evidence="1">DCEP-RM93M</strain>
    </source>
</reference>
<gene>
    <name evidence="1" type="ORF">M513_04239</name>
    <name evidence="2" type="ORF">M514_04239</name>
</gene>
<proteinExistence type="predicted"/>
<name>A0A085MC59_9BILA</name>
<feature type="non-terminal residue" evidence="1">
    <location>
        <position position="1"/>
    </location>
</feature>
<accession>A0A085MC59</accession>
<dbReference type="AlphaFoldDB" id="A0A085MC59"/>
<organism evidence="1 3">
    <name type="scientific">Trichuris suis</name>
    <name type="common">pig whipworm</name>
    <dbReference type="NCBI Taxonomy" id="68888"/>
    <lineage>
        <taxon>Eukaryota</taxon>
        <taxon>Metazoa</taxon>
        <taxon>Ecdysozoa</taxon>
        <taxon>Nematoda</taxon>
        <taxon>Enoplea</taxon>
        <taxon>Dorylaimia</taxon>
        <taxon>Trichinellida</taxon>
        <taxon>Trichuridae</taxon>
        <taxon>Trichuris</taxon>
    </lineage>
</organism>
<keyword evidence="3" id="KW-1185">Reference proteome</keyword>
<dbReference type="Proteomes" id="UP000030764">
    <property type="component" value="Unassembled WGS sequence"/>
</dbReference>
<evidence type="ECO:0000313" key="2">
    <source>
        <dbReference type="EMBL" id="KFD71679.1"/>
    </source>
</evidence>